<proteinExistence type="predicted"/>
<evidence type="ECO:0000313" key="5">
    <source>
        <dbReference type="Proteomes" id="UP000267654"/>
    </source>
</evidence>
<dbReference type="GO" id="GO:0005524">
    <property type="term" value="F:ATP binding"/>
    <property type="evidence" value="ECO:0007669"/>
    <property type="project" value="UniProtKB-KW"/>
</dbReference>
<dbReference type="InterPro" id="IPR047661">
    <property type="entry name" value="IstB"/>
</dbReference>
<dbReference type="AlphaFoldDB" id="A0A662D6I1"/>
<evidence type="ECO:0000256" key="1">
    <source>
        <dbReference type="ARBA" id="ARBA00022741"/>
    </source>
</evidence>
<protein>
    <submittedName>
        <fullName evidence="4">AAA family ATPase</fullName>
    </submittedName>
</protein>
<keyword evidence="2" id="KW-0067">ATP-binding</keyword>
<evidence type="ECO:0000313" key="4">
    <source>
        <dbReference type="EMBL" id="RLE11055.1"/>
    </source>
</evidence>
<gene>
    <name evidence="4" type="ORF">DRI96_06895</name>
</gene>
<dbReference type="GO" id="GO:0006260">
    <property type="term" value="P:DNA replication"/>
    <property type="evidence" value="ECO:0007669"/>
    <property type="project" value="TreeGrafter"/>
</dbReference>
<accession>A0A662D6I1</accession>
<dbReference type="CDD" id="cd00009">
    <property type="entry name" value="AAA"/>
    <property type="match status" value="1"/>
</dbReference>
<keyword evidence="1" id="KW-0547">Nucleotide-binding</keyword>
<reference evidence="4 5" key="1">
    <citation type="submission" date="2018-06" db="EMBL/GenBank/DDBJ databases">
        <title>Extensive metabolic versatility and redundancy in microbially diverse, dynamic hydrothermal sediments.</title>
        <authorList>
            <person name="Dombrowski N."/>
            <person name="Teske A."/>
            <person name="Baker B.J."/>
        </authorList>
    </citation>
    <scope>NUCLEOTIDE SEQUENCE [LARGE SCALE GENOMIC DNA]</scope>
    <source>
        <strain evidence="4">B19_G9</strain>
    </source>
</reference>
<dbReference type="Gene3D" id="3.40.50.300">
    <property type="entry name" value="P-loop containing nucleotide triphosphate hydrolases"/>
    <property type="match status" value="1"/>
</dbReference>
<dbReference type="PIRSF" id="PIRSF003073">
    <property type="entry name" value="DNAC_TnpB_IstB"/>
    <property type="match status" value="1"/>
</dbReference>
<evidence type="ECO:0000256" key="2">
    <source>
        <dbReference type="ARBA" id="ARBA00022840"/>
    </source>
</evidence>
<dbReference type="InterPro" id="IPR002611">
    <property type="entry name" value="IstB_ATP-bd"/>
</dbReference>
<name>A0A662D6I1_UNCAE</name>
<dbReference type="Proteomes" id="UP000267654">
    <property type="component" value="Unassembled WGS sequence"/>
</dbReference>
<dbReference type="PANTHER" id="PTHR30050:SF4">
    <property type="entry name" value="ATP-BINDING PROTEIN RV3427C IN INSERTION SEQUENCE-RELATED"/>
    <property type="match status" value="1"/>
</dbReference>
<organism evidence="4 5">
    <name type="scientific">Aerophobetes bacterium</name>
    <dbReference type="NCBI Taxonomy" id="2030807"/>
    <lineage>
        <taxon>Bacteria</taxon>
        <taxon>Candidatus Aerophobota</taxon>
    </lineage>
</organism>
<evidence type="ECO:0000259" key="3">
    <source>
        <dbReference type="Pfam" id="PF01695"/>
    </source>
</evidence>
<dbReference type="EMBL" id="QMQB01000286">
    <property type="protein sequence ID" value="RLE11055.1"/>
    <property type="molecule type" value="Genomic_DNA"/>
</dbReference>
<feature type="domain" description="IstB-like ATP-binding" evidence="3">
    <location>
        <begin position="7"/>
        <end position="241"/>
    </location>
</feature>
<dbReference type="NCBIfam" id="NF038214">
    <property type="entry name" value="IS21_help_AAA"/>
    <property type="match status" value="1"/>
</dbReference>
<dbReference type="PANTHER" id="PTHR30050">
    <property type="entry name" value="CHROMOSOMAL REPLICATION INITIATOR PROTEIN DNAA"/>
    <property type="match status" value="1"/>
</dbReference>
<dbReference type="InterPro" id="IPR028350">
    <property type="entry name" value="DNAC/IstB-like"/>
</dbReference>
<comment type="caution">
    <text evidence="4">The sequence shown here is derived from an EMBL/GenBank/DDBJ whole genome shotgun (WGS) entry which is preliminary data.</text>
</comment>
<sequence length="247" mass="28596">MNTLKARLREFKLSGIYKSIEERLSFAKERNLSYTQFLELLLEDEANNRKDNSFRKRYAKAKFPAHKRIEDFDFSFQPSINKRVINDCLTCSFVKEKRNIVFIGNPGTGKTHLSISIGIKALMKGYKVLFTSVSEMLQNLNASKADNSYYQKVGYYLSFDLLILDELGFKKLPNYSADDFFEIISKRYEKGSLIITTNKTFEQWADIFHDNVLASAIIDRIVHYSTIIMIKGPSYRTKNLKKGGDKN</sequence>
<dbReference type="Pfam" id="PF01695">
    <property type="entry name" value="IstB_IS21"/>
    <property type="match status" value="1"/>
</dbReference>
<dbReference type="InterPro" id="IPR027417">
    <property type="entry name" value="P-loop_NTPase"/>
</dbReference>
<dbReference type="SUPFAM" id="SSF52540">
    <property type="entry name" value="P-loop containing nucleoside triphosphate hydrolases"/>
    <property type="match status" value="1"/>
</dbReference>